<dbReference type="AlphaFoldDB" id="A0AAJ1V7Z0"/>
<dbReference type="InterPro" id="IPR049574">
    <property type="entry name" value="CrtA-like"/>
</dbReference>
<dbReference type="RefSeq" id="WP_286491749.1">
    <property type="nucleotide sequence ID" value="NZ_JACAGJ010000001.1"/>
</dbReference>
<reference evidence="1" key="1">
    <citation type="submission" date="2020-06" db="EMBL/GenBank/DDBJ databases">
        <authorList>
            <person name="Dong N."/>
        </authorList>
    </citation>
    <scope>NUCLEOTIDE SEQUENCE</scope>
    <source>
        <strain evidence="1">R655-4</strain>
    </source>
</reference>
<dbReference type="EMBL" id="JACAGJ010000001">
    <property type="protein sequence ID" value="MDM1071315.1"/>
    <property type="molecule type" value="Genomic_DNA"/>
</dbReference>
<organism evidence="1 2">
    <name type="scientific">Empedobacter brevis</name>
    <dbReference type="NCBI Taxonomy" id="247"/>
    <lineage>
        <taxon>Bacteria</taxon>
        <taxon>Pseudomonadati</taxon>
        <taxon>Bacteroidota</taxon>
        <taxon>Flavobacteriia</taxon>
        <taxon>Flavobacteriales</taxon>
        <taxon>Weeksellaceae</taxon>
        <taxon>Empedobacter</taxon>
    </lineage>
</organism>
<dbReference type="CDD" id="cd21650">
    <property type="entry name" value="CrtA-like"/>
    <property type="match status" value="1"/>
</dbReference>
<evidence type="ECO:0000313" key="2">
    <source>
        <dbReference type="Proteomes" id="UP001170959"/>
    </source>
</evidence>
<sequence>MNEVENKKLFTYHVIKLSFFSALKNVLFPINKTKIKGLIHAETMSAMQLGSPVFTPTRLFSTTVVIFAQWENENSLLEFLTSNPFGKQLSESWYLKLKYIRQWGSISHFEIPKTPTETCHDNQPVVAVTLARMKYTEIPRFLRWGRPVEKLVRDHPGTTLSLASIRYPNLISTFSIWNSQKEMSEMVHGHSKMEQPKRHSDAMKERNRKDFHFEFTTLRFLPISEHGIWNGKSNYLPNKKTKP</sequence>
<proteinExistence type="predicted"/>
<protein>
    <recommendedName>
        <fullName evidence="3">DUF3291 domain-containing protein</fullName>
    </recommendedName>
</protein>
<gene>
    <name evidence="1" type="ORF">HX001_02285</name>
</gene>
<accession>A0AAJ1V7Z0</accession>
<reference evidence="1" key="2">
    <citation type="journal article" date="2022" name="Sci. Total Environ.">
        <title>Prevalence, transmission, and molecular epidemiology of tet(X)-positive bacteria among humans, animals, and environmental niches in China: An epidemiological, and genomic-based study.</title>
        <authorList>
            <person name="Dong N."/>
            <person name="Zeng Y."/>
            <person name="Cai C."/>
            <person name="Sun C."/>
            <person name="Lu J."/>
            <person name="Liu C."/>
            <person name="Zhou H."/>
            <person name="Sun Q."/>
            <person name="Shu L."/>
            <person name="Wang H."/>
            <person name="Wang Y."/>
            <person name="Wang S."/>
            <person name="Wu C."/>
            <person name="Chan E.W."/>
            <person name="Chen G."/>
            <person name="Shen Z."/>
            <person name="Chen S."/>
            <person name="Zhang R."/>
        </authorList>
    </citation>
    <scope>NUCLEOTIDE SEQUENCE</scope>
    <source>
        <strain evidence="1">R655-4</strain>
    </source>
</reference>
<name>A0AAJ1V7Z0_9FLAO</name>
<evidence type="ECO:0008006" key="3">
    <source>
        <dbReference type="Google" id="ProtNLM"/>
    </source>
</evidence>
<comment type="caution">
    <text evidence="1">The sequence shown here is derived from an EMBL/GenBank/DDBJ whole genome shotgun (WGS) entry which is preliminary data.</text>
</comment>
<dbReference type="Proteomes" id="UP001170959">
    <property type="component" value="Unassembled WGS sequence"/>
</dbReference>
<evidence type="ECO:0000313" key="1">
    <source>
        <dbReference type="EMBL" id="MDM1071315.1"/>
    </source>
</evidence>